<dbReference type="GO" id="GO:0016020">
    <property type="term" value="C:membrane"/>
    <property type="evidence" value="ECO:0007669"/>
    <property type="project" value="UniProtKB-SubCell"/>
</dbReference>
<evidence type="ECO:0000313" key="8">
    <source>
        <dbReference type="Proteomes" id="UP000510647"/>
    </source>
</evidence>
<sequence length="223" mass="25119">MSLSFFFSLKGLKLLELKGTTERYIKRSIYRPWRSWFVVFKMDEDRNGQLFRFPFKFPSFGGLRKVSVYLAGMFYAVGFWLFLDAVIYSRHANGSDVHVTFVDWIPFLCSTFGTLIVNSIEKNTLLQGALSSGGLSSFGGELDSAMAWQARVVLFFGFALLAGGLSGSIVVLIIKFLAKNYNTYPTVGMGVNNVLGNFFILLSCVLLWIAQNMEDEYSYSLTL</sequence>
<feature type="transmembrane region" description="Helical" evidence="6">
    <location>
        <begin position="101"/>
        <end position="120"/>
    </location>
</feature>
<keyword evidence="5 6" id="KW-0472">Membrane</keyword>
<keyword evidence="3 6" id="KW-0812">Transmembrane</keyword>
<comment type="subcellular location">
    <subcellularLocation>
        <location evidence="1">Membrane</location>
        <topology evidence="1">Multi-pass membrane protein</topology>
    </subcellularLocation>
</comment>
<feature type="transmembrane region" description="Helical" evidence="6">
    <location>
        <begin position="152"/>
        <end position="178"/>
    </location>
</feature>
<evidence type="ECO:0000256" key="5">
    <source>
        <dbReference type="ARBA" id="ARBA00023136"/>
    </source>
</evidence>
<evidence type="ECO:0000256" key="4">
    <source>
        <dbReference type="ARBA" id="ARBA00022989"/>
    </source>
</evidence>
<reference evidence="7 8" key="1">
    <citation type="submission" date="2020-06" db="EMBL/GenBank/DDBJ databases">
        <title>The yeast mating-type switching endonuclease HO is a domesticated member of an unorthodox homing genetic element family.</title>
        <authorList>
            <person name="Coughlan A.Y."/>
            <person name="Lombardi L."/>
            <person name="Braun-Galleani S."/>
            <person name="Martos A.R."/>
            <person name="Galeote V."/>
            <person name="Bigey F."/>
            <person name="Dequin S."/>
            <person name="Byrne K.P."/>
            <person name="Wolfe K.H."/>
        </authorList>
    </citation>
    <scope>NUCLEOTIDE SEQUENCE [LARGE SCALE GENOMIC DNA]</scope>
    <source>
        <strain evidence="7 8">CBS2947</strain>
    </source>
</reference>
<evidence type="ECO:0000256" key="3">
    <source>
        <dbReference type="ARBA" id="ARBA00022692"/>
    </source>
</evidence>
<dbReference type="Proteomes" id="UP000510647">
    <property type="component" value="Chromosome 5"/>
</dbReference>
<organism evidence="7 8">
    <name type="scientific">Torulaspora globosa</name>
    <dbReference type="NCBI Taxonomy" id="48254"/>
    <lineage>
        <taxon>Eukaryota</taxon>
        <taxon>Fungi</taxon>
        <taxon>Dikarya</taxon>
        <taxon>Ascomycota</taxon>
        <taxon>Saccharomycotina</taxon>
        <taxon>Saccharomycetes</taxon>
        <taxon>Saccharomycetales</taxon>
        <taxon>Saccharomycetaceae</taxon>
        <taxon>Torulaspora</taxon>
    </lineage>
</organism>
<accession>A0A7H9HV62</accession>
<dbReference type="AlphaFoldDB" id="A0A7H9HV62"/>
<dbReference type="OrthoDB" id="268928at2759"/>
<protein>
    <submittedName>
        <fullName evidence="7">Uncharacterized protein</fullName>
    </submittedName>
</protein>
<name>A0A7H9HV62_9SACH</name>
<keyword evidence="8" id="KW-1185">Reference proteome</keyword>
<evidence type="ECO:0000256" key="6">
    <source>
        <dbReference type="SAM" id="Phobius"/>
    </source>
</evidence>
<dbReference type="EMBL" id="CP059271">
    <property type="protein sequence ID" value="QLQ80886.1"/>
    <property type="molecule type" value="Genomic_DNA"/>
</dbReference>
<dbReference type="Pfam" id="PF05255">
    <property type="entry name" value="UPF0220"/>
    <property type="match status" value="1"/>
</dbReference>
<proteinExistence type="inferred from homology"/>
<comment type="similarity">
    <text evidence="2">Belongs to the UPF0220 family.</text>
</comment>
<evidence type="ECO:0000256" key="2">
    <source>
        <dbReference type="ARBA" id="ARBA00005335"/>
    </source>
</evidence>
<dbReference type="InterPro" id="IPR007919">
    <property type="entry name" value="UPF0220"/>
</dbReference>
<keyword evidence="4 6" id="KW-1133">Transmembrane helix</keyword>
<gene>
    <name evidence="7" type="ORF">HG537_0E02410</name>
</gene>
<evidence type="ECO:0000313" key="7">
    <source>
        <dbReference type="EMBL" id="QLQ80886.1"/>
    </source>
</evidence>
<feature type="transmembrane region" description="Helical" evidence="6">
    <location>
        <begin position="66"/>
        <end position="89"/>
    </location>
</feature>
<evidence type="ECO:0000256" key="1">
    <source>
        <dbReference type="ARBA" id="ARBA00004141"/>
    </source>
</evidence>
<dbReference type="PANTHER" id="PTHR13180">
    <property type="entry name" value="SMALL MEMBRANE PROTEIN-RELATED"/>
    <property type="match status" value="1"/>
</dbReference>
<feature type="transmembrane region" description="Helical" evidence="6">
    <location>
        <begin position="190"/>
        <end position="210"/>
    </location>
</feature>